<evidence type="ECO:0000256" key="1">
    <source>
        <dbReference type="SAM" id="MobiDB-lite"/>
    </source>
</evidence>
<organism evidence="2 3">
    <name type="scientific">Candidatus Berkelbacteria bacterium CG1_02_42_45</name>
    <dbReference type="NCBI Taxonomy" id="1805036"/>
    <lineage>
        <taxon>Bacteria</taxon>
        <taxon>Candidatus Berkelbacteria</taxon>
    </lineage>
</organism>
<name>A0A1J4RTU0_9BACT</name>
<evidence type="ECO:0000313" key="2">
    <source>
        <dbReference type="EMBL" id="OIN89365.1"/>
    </source>
</evidence>
<dbReference type="Proteomes" id="UP000182753">
    <property type="component" value="Unassembled WGS sequence"/>
</dbReference>
<proteinExistence type="predicted"/>
<feature type="compositionally biased region" description="Basic residues" evidence="1">
    <location>
        <begin position="182"/>
        <end position="192"/>
    </location>
</feature>
<comment type="caution">
    <text evidence="2">The sequence shown here is derived from an EMBL/GenBank/DDBJ whole genome shotgun (WGS) entry which is preliminary data.</text>
</comment>
<feature type="region of interest" description="Disordered" evidence="1">
    <location>
        <begin position="182"/>
        <end position="201"/>
    </location>
</feature>
<dbReference type="AlphaFoldDB" id="A0A1J4RTU0"/>
<sequence>MQEDQVASNGCFILVRMSRDGRYYQTDLHLPDNLSTRTRSTLSRQAAWIEVRRNEGQLTVSKCERPQNWQGHTQTVFRLTAEEHLRIKGKLLRPQLVKSGAYRQNAWLCAGEGYDQDWRRICELLGYDWQKVDRETLRAKLIDLAKGDTSKCRHYGGPTEPDRVMFGRQWLEQIGIALYRKREKKKGKRPRPSHPAEVSFI</sequence>
<dbReference type="EMBL" id="MNUJ01000043">
    <property type="protein sequence ID" value="OIN89365.1"/>
    <property type="molecule type" value="Genomic_DNA"/>
</dbReference>
<gene>
    <name evidence="2" type="ORF">AUJ40_02065</name>
</gene>
<reference evidence="2 3" key="1">
    <citation type="journal article" date="2016" name="Environ. Microbiol.">
        <title>Genomic resolution of a cold subsurface aquifer community provides metabolic insights for novel microbes adapted to high CO concentrations.</title>
        <authorList>
            <person name="Probst A.J."/>
            <person name="Castelle C.J."/>
            <person name="Singh A."/>
            <person name="Brown C.T."/>
            <person name="Anantharaman K."/>
            <person name="Sharon I."/>
            <person name="Hug L.A."/>
            <person name="Burstein D."/>
            <person name="Emerson J.B."/>
            <person name="Thomas B.C."/>
            <person name="Banfield J.F."/>
        </authorList>
    </citation>
    <scope>NUCLEOTIDE SEQUENCE [LARGE SCALE GENOMIC DNA]</scope>
    <source>
        <strain evidence="2">CG1_02_42_45</strain>
    </source>
</reference>
<protein>
    <submittedName>
        <fullName evidence="2">Uncharacterized protein</fullName>
    </submittedName>
</protein>
<accession>A0A1J4RTU0</accession>
<evidence type="ECO:0000313" key="3">
    <source>
        <dbReference type="Proteomes" id="UP000182753"/>
    </source>
</evidence>